<evidence type="ECO:0000256" key="4">
    <source>
        <dbReference type="ARBA" id="ARBA00022801"/>
    </source>
</evidence>
<dbReference type="Gene3D" id="2.40.10.10">
    <property type="entry name" value="Trypsin-like serine proteases"/>
    <property type="match status" value="1"/>
</dbReference>
<dbReference type="PROSITE" id="PS50240">
    <property type="entry name" value="TRYPSIN_DOM"/>
    <property type="match status" value="1"/>
</dbReference>
<dbReference type="InterPro" id="IPR050127">
    <property type="entry name" value="Serine_Proteases_S1"/>
</dbReference>
<evidence type="ECO:0000256" key="5">
    <source>
        <dbReference type="ARBA" id="ARBA00022825"/>
    </source>
</evidence>
<keyword evidence="8" id="KW-1133">Transmembrane helix</keyword>
<dbReference type="SUPFAM" id="SSF50494">
    <property type="entry name" value="Trypsin-like serine proteases"/>
    <property type="match status" value="1"/>
</dbReference>
<protein>
    <recommendedName>
        <fullName evidence="9">Peptidase S1 domain-containing protein</fullName>
    </recommendedName>
</protein>
<accession>A0A8K0G0Y5</accession>
<dbReference type="InterPro" id="IPR043504">
    <property type="entry name" value="Peptidase_S1_PA_chymotrypsin"/>
</dbReference>
<dbReference type="FunFam" id="2.40.10.10:FF:000047">
    <property type="entry name" value="Trypsin eta"/>
    <property type="match status" value="1"/>
</dbReference>
<dbReference type="EMBL" id="VTPC01090698">
    <property type="protein sequence ID" value="KAF2881788.1"/>
    <property type="molecule type" value="Genomic_DNA"/>
</dbReference>
<evidence type="ECO:0000256" key="2">
    <source>
        <dbReference type="ARBA" id="ARBA00022525"/>
    </source>
</evidence>
<evidence type="ECO:0000259" key="9">
    <source>
        <dbReference type="PROSITE" id="PS50240"/>
    </source>
</evidence>
<evidence type="ECO:0000256" key="7">
    <source>
        <dbReference type="RuleBase" id="RU363034"/>
    </source>
</evidence>
<dbReference type="Pfam" id="PF00089">
    <property type="entry name" value="Trypsin"/>
    <property type="match status" value="1"/>
</dbReference>
<comment type="caution">
    <text evidence="10">The sequence shown here is derived from an EMBL/GenBank/DDBJ whole genome shotgun (WGS) entry which is preliminary data.</text>
</comment>
<feature type="transmembrane region" description="Helical" evidence="8">
    <location>
        <begin position="299"/>
        <end position="320"/>
    </location>
</feature>
<evidence type="ECO:0000256" key="8">
    <source>
        <dbReference type="SAM" id="Phobius"/>
    </source>
</evidence>
<dbReference type="PANTHER" id="PTHR24264">
    <property type="entry name" value="TRYPSIN-RELATED"/>
    <property type="match status" value="1"/>
</dbReference>
<dbReference type="PROSITE" id="PS00135">
    <property type="entry name" value="TRYPSIN_SER"/>
    <property type="match status" value="1"/>
</dbReference>
<proteinExistence type="predicted"/>
<sequence length="322" mass="35119">MGTRLPWRIVGGRPAKEGEFPYQVSLRLRSSYNAYYFCGGSIISSLHILTAAHCVSYTQKEVHHSIVVSVFAGHIGLSTTETGSYINASKITTHENYNETTFANDVAIVELERELSISKLISPVPMREIPITFGKCIVSGWGIQKPESGILSEDLLVAEVDVIEFVSCQEMYAKENMTLVEGVLCAGHEQGEKDACQGDSGGPLVCNGLLTGIVSTGSGCGEPGFPGIYTDVAKYLPWIISHIALTQTTTITNEETTYFTETEIHGKQTSVDATTNTADAAVHTTHYNKELQKSNSKTIFLLKHNLLLISVMIGIVFTLYKN</sequence>
<evidence type="ECO:0000256" key="6">
    <source>
        <dbReference type="ARBA" id="ARBA00023157"/>
    </source>
</evidence>
<comment type="subcellular location">
    <subcellularLocation>
        <location evidence="1">Secreted</location>
    </subcellularLocation>
</comment>
<keyword evidence="4 7" id="KW-0378">Hydrolase</keyword>
<reference evidence="10" key="1">
    <citation type="submission" date="2019-08" db="EMBL/GenBank/DDBJ databases">
        <title>The genome of the North American firefly Photinus pyralis.</title>
        <authorList>
            <consortium name="Photinus pyralis genome working group"/>
            <person name="Fallon T.R."/>
            <person name="Sander Lower S.E."/>
            <person name="Weng J.-K."/>
        </authorList>
    </citation>
    <scope>NUCLEOTIDE SEQUENCE</scope>
    <source>
        <strain evidence="10">TRF0915ILg1</strain>
        <tissue evidence="10">Whole body</tissue>
    </source>
</reference>
<dbReference type="GO" id="GO:0005615">
    <property type="term" value="C:extracellular space"/>
    <property type="evidence" value="ECO:0007669"/>
    <property type="project" value="TreeGrafter"/>
</dbReference>
<gene>
    <name evidence="10" type="ORF">ILUMI_24383</name>
</gene>
<keyword evidence="11" id="KW-1185">Reference proteome</keyword>
<name>A0A8K0G0Y5_IGNLU</name>
<keyword evidence="6" id="KW-1015">Disulfide bond</keyword>
<dbReference type="InterPro" id="IPR001254">
    <property type="entry name" value="Trypsin_dom"/>
</dbReference>
<dbReference type="CDD" id="cd00190">
    <property type="entry name" value="Tryp_SPc"/>
    <property type="match status" value="1"/>
</dbReference>
<keyword evidence="5 7" id="KW-0720">Serine protease</keyword>
<dbReference type="PRINTS" id="PR00722">
    <property type="entry name" value="CHYMOTRYPSIN"/>
</dbReference>
<keyword evidence="2" id="KW-0964">Secreted</keyword>
<dbReference type="InterPro" id="IPR018114">
    <property type="entry name" value="TRYPSIN_HIS"/>
</dbReference>
<feature type="domain" description="Peptidase S1" evidence="9">
    <location>
        <begin position="9"/>
        <end position="244"/>
    </location>
</feature>
<dbReference type="PROSITE" id="PS00134">
    <property type="entry name" value="TRYPSIN_HIS"/>
    <property type="match status" value="1"/>
</dbReference>
<evidence type="ECO:0000256" key="1">
    <source>
        <dbReference type="ARBA" id="ARBA00004613"/>
    </source>
</evidence>
<keyword evidence="8" id="KW-0472">Membrane</keyword>
<dbReference type="SMART" id="SM00020">
    <property type="entry name" value="Tryp_SPc"/>
    <property type="match status" value="1"/>
</dbReference>
<dbReference type="InterPro" id="IPR033116">
    <property type="entry name" value="TRYPSIN_SER"/>
</dbReference>
<dbReference type="InterPro" id="IPR001314">
    <property type="entry name" value="Peptidase_S1A"/>
</dbReference>
<organism evidence="10 11">
    <name type="scientific">Ignelater luminosus</name>
    <name type="common">Cucubano</name>
    <name type="synonym">Pyrophorus luminosus</name>
    <dbReference type="NCBI Taxonomy" id="2038154"/>
    <lineage>
        <taxon>Eukaryota</taxon>
        <taxon>Metazoa</taxon>
        <taxon>Ecdysozoa</taxon>
        <taxon>Arthropoda</taxon>
        <taxon>Hexapoda</taxon>
        <taxon>Insecta</taxon>
        <taxon>Pterygota</taxon>
        <taxon>Neoptera</taxon>
        <taxon>Endopterygota</taxon>
        <taxon>Coleoptera</taxon>
        <taxon>Polyphaga</taxon>
        <taxon>Elateriformia</taxon>
        <taxon>Elateroidea</taxon>
        <taxon>Elateridae</taxon>
        <taxon>Agrypninae</taxon>
        <taxon>Pyrophorini</taxon>
        <taxon>Ignelater</taxon>
    </lineage>
</organism>
<evidence type="ECO:0000313" key="11">
    <source>
        <dbReference type="Proteomes" id="UP000801492"/>
    </source>
</evidence>
<dbReference type="OrthoDB" id="10059102at2759"/>
<evidence type="ECO:0000256" key="3">
    <source>
        <dbReference type="ARBA" id="ARBA00022670"/>
    </source>
</evidence>
<dbReference type="AlphaFoldDB" id="A0A8K0G0Y5"/>
<keyword evidence="8" id="KW-0812">Transmembrane</keyword>
<dbReference type="Proteomes" id="UP000801492">
    <property type="component" value="Unassembled WGS sequence"/>
</dbReference>
<keyword evidence="3 7" id="KW-0645">Protease</keyword>
<dbReference type="PANTHER" id="PTHR24264:SF83">
    <property type="entry name" value="COMPLEMENT FACTOR I"/>
    <property type="match status" value="1"/>
</dbReference>
<dbReference type="InterPro" id="IPR009003">
    <property type="entry name" value="Peptidase_S1_PA"/>
</dbReference>
<evidence type="ECO:0000313" key="10">
    <source>
        <dbReference type="EMBL" id="KAF2881788.1"/>
    </source>
</evidence>
<dbReference type="GO" id="GO:0004252">
    <property type="term" value="F:serine-type endopeptidase activity"/>
    <property type="evidence" value="ECO:0007669"/>
    <property type="project" value="InterPro"/>
</dbReference>
<dbReference type="GO" id="GO:0016485">
    <property type="term" value="P:protein processing"/>
    <property type="evidence" value="ECO:0007669"/>
    <property type="project" value="UniProtKB-ARBA"/>
</dbReference>